<evidence type="ECO:0000256" key="1">
    <source>
        <dbReference type="ARBA" id="ARBA00005189"/>
    </source>
</evidence>
<evidence type="ECO:0000256" key="4">
    <source>
        <dbReference type="ARBA" id="ARBA00023098"/>
    </source>
</evidence>
<dbReference type="AlphaFoldDB" id="A0A1V4D7I0"/>
<keyword evidence="8" id="KW-1185">Reference proteome</keyword>
<dbReference type="SMART" id="SM00563">
    <property type="entry name" value="PlsC"/>
    <property type="match status" value="1"/>
</dbReference>
<gene>
    <name evidence="7" type="ORF">VT50_0212430</name>
</gene>
<dbReference type="Proteomes" id="UP000033615">
    <property type="component" value="Unassembled WGS sequence"/>
</dbReference>
<evidence type="ECO:0000313" key="8">
    <source>
        <dbReference type="Proteomes" id="UP000033615"/>
    </source>
</evidence>
<protein>
    <submittedName>
        <fullName evidence="7">1-acyl-sn-glycerol-3-phosphate acyltransferase</fullName>
    </submittedName>
</protein>
<dbReference type="PANTHER" id="PTHR10434:SF64">
    <property type="entry name" value="1-ACYL-SN-GLYCEROL-3-PHOSPHATE ACYLTRANSFERASE-RELATED"/>
    <property type="match status" value="1"/>
</dbReference>
<keyword evidence="2" id="KW-0444">Lipid biosynthesis</keyword>
<dbReference type="CDD" id="cd07989">
    <property type="entry name" value="LPLAT_AGPAT-like"/>
    <property type="match status" value="1"/>
</dbReference>
<dbReference type="EMBL" id="LAKD02000029">
    <property type="protein sequence ID" value="OPF80738.1"/>
    <property type="molecule type" value="Genomic_DNA"/>
</dbReference>
<dbReference type="PANTHER" id="PTHR10434">
    <property type="entry name" value="1-ACYL-SN-GLYCEROL-3-PHOSPHATE ACYLTRANSFERASE"/>
    <property type="match status" value="1"/>
</dbReference>
<sequence length="322" mass="33649">MTVPAAMSLPAHAWAAWSPCSTGCVAHAADRVPAARVARRAAVFGRAVLGALVSGRRIAEPETLRARAATLLDSLGVRLEVAGGGTLSATGARTITGTTGTTRAAGPTATTGTTGTLIVANHISWLDIIALLSMEPVVMLAKREIAGWPLIGPVVTRAGTLYIDRDSLRELPATVREMAARLRDGQSVMAFPQGITWCAGTGGSFRRATFQAALDAGAPVRPVTLDYVQHGAPTTVAAFVGEDDLGRSLRRVIRADGLTVRVNVHRPLWPMPDVDDRRRVAARAQAAVCGGRLPLHHGVAALGLARRATRRAPLGPAAESGR</sequence>
<dbReference type="SUPFAM" id="SSF69593">
    <property type="entry name" value="Glycerol-3-phosphate (1)-acyltransferase"/>
    <property type="match status" value="1"/>
</dbReference>
<dbReference type="GO" id="GO:0003841">
    <property type="term" value="F:1-acylglycerol-3-phosphate O-acyltransferase activity"/>
    <property type="evidence" value="ECO:0007669"/>
    <property type="project" value="TreeGrafter"/>
</dbReference>
<keyword evidence="5 7" id="KW-0012">Acyltransferase</keyword>
<proteinExistence type="predicted"/>
<dbReference type="InterPro" id="IPR002123">
    <property type="entry name" value="Plipid/glycerol_acylTrfase"/>
</dbReference>
<evidence type="ECO:0000256" key="2">
    <source>
        <dbReference type="ARBA" id="ARBA00022516"/>
    </source>
</evidence>
<comment type="pathway">
    <text evidence="1">Lipid metabolism.</text>
</comment>
<keyword evidence="4" id="KW-0443">Lipid metabolism</keyword>
<evidence type="ECO:0000259" key="6">
    <source>
        <dbReference type="SMART" id="SM00563"/>
    </source>
</evidence>
<organism evidence="7 8">
    <name type="scientific">Streptomyces antioxidans</name>
    <dbReference type="NCBI Taxonomy" id="1507734"/>
    <lineage>
        <taxon>Bacteria</taxon>
        <taxon>Bacillati</taxon>
        <taxon>Actinomycetota</taxon>
        <taxon>Actinomycetes</taxon>
        <taxon>Kitasatosporales</taxon>
        <taxon>Streptomycetaceae</taxon>
        <taxon>Streptomyces</taxon>
    </lineage>
</organism>
<evidence type="ECO:0000313" key="7">
    <source>
        <dbReference type="EMBL" id="OPF80738.1"/>
    </source>
</evidence>
<comment type="caution">
    <text evidence="7">The sequence shown here is derived from an EMBL/GenBank/DDBJ whole genome shotgun (WGS) entry which is preliminary data.</text>
</comment>
<reference evidence="7" key="1">
    <citation type="submission" date="2016-12" db="EMBL/GenBank/DDBJ databases">
        <title>Genome sequence of Streptomyces antioxidans MUSC 164.</title>
        <authorList>
            <person name="Lee L.-H."/>
            <person name="Ser H.-L."/>
        </authorList>
    </citation>
    <scope>NUCLEOTIDE SEQUENCE [LARGE SCALE GENOMIC DNA]</scope>
    <source>
        <strain evidence="7">MUSC 164</strain>
    </source>
</reference>
<name>A0A1V4D7I0_9ACTN</name>
<feature type="domain" description="Phospholipid/glycerol acyltransferase" evidence="6">
    <location>
        <begin position="116"/>
        <end position="228"/>
    </location>
</feature>
<evidence type="ECO:0000256" key="5">
    <source>
        <dbReference type="ARBA" id="ARBA00023315"/>
    </source>
</evidence>
<dbReference type="GO" id="GO:0006654">
    <property type="term" value="P:phosphatidic acid biosynthetic process"/>
    <property type="evidence" value="ECO:0007669"/>
    <property type="project" value="TreeGrafter"/>
</dbReference>
<accession>A0A1V4D7I0</accession>
<evidence type="ECO:0000256" key="3">
    <source>
        <dbReference type="ARBA" id="ARBA00022679"/>
    </source>
</evidence>
<keyword evidence="3" id="KW-0808">Transferase</keyword>
<dbReference type="Pfam" id="PF01553">
    <property type="entry name" value="Acyltransferase"/>
    <property type="match status" value="1"/>
</dbReference>